<gene>
    <name evidence="4" type="ORF">SAMN04488055_1728</name>
</gene>
<dbReference type="PRINTS" id="PR00368">
    <property type="entry name" value="FADPNR"/>
</dbReference>
<dbReference type="GO" id="GO:0016491">
    <property type="term" value="F:oxidoreductase activity"/>
    <property type="evidence" value="ECO:0007669"/>
    <property type="project" value="UniProtKB-KW"/>
</dbReference>
<keyword evidence="1" id="KW-0285">Flavoprotein</keyword>
<organism evidence="4 5">
    <name type="scientific">Chitinophaga niabensis</name>
    <dbReference type="NCBI Taxonomy" id="536979"/>
    <lineage>
        <taxon>Bacteria</taxon>
        <taxon>Pseudomonadati</taxon>
        <taxon>Bacteroidota</taxon>
        <taxon>Chitinophagia</taxon>
        <taxon>Chitinophagales</taxon>
        <taxon>Chitinophagaceae</taxon>
        <taxon>Chitinophaga</taxon>
    </lineage>
</organism>
<dbReference type="AlphaFoldDB" id="A0A1N6ENL3"/>
<dbReference type="PANTHER" id="PTHR48105">
    <property type="entry name" value="THIOREDOXIN REDUCTASE 1-RELATED-RELATED"/>
    <property type="match status" value="1"/>
</dbReference>
<dbReference type="STRING" id="536979.SAMN04488055_1728"/>
<sequence>MKATYDVMIAGGSYAGLSAAMALGRALRHVLIIDGGDPCNKQTPHSHNFLTQDGQTPAQIADKAKQQVLQYHTISWHQGLVSNVVSTPAGFEISTAAGETFRAKKVLFATGIKDQFLPVKGLAETWGISLVHCPYCHGYEIRGKATGLIANGEMGFELCRLISNWSNKLTLFTNGPSTLTAEQAAKIKSHKITVIETEISEFEQKNGQLQNIVLKDGSKHALEAAYIRLPFKQHSDLPQQLGCAIDEHGYIEVTELQQTTVPGVYAAGDNSNKFRGVSMAVAAGTKAGAMINKELTDETF</sequence>
<evidence type="ECO:0000313" key="5">
    <source>
        <dbReference type="Proteomes" id="UP000185003"/>
    </source>
</evidence>
<evidence type="ECO:0000313" key="4">
    <source>
        <dbReference type="EMBL" id="SIN84533.1"/>
    </source>
</evidence>
<dbReference type="EMBL" id="FSRA01000001">
    <property type="protein sequence ID" value="SIN84533.1"/>
    <property type="molecule type" value="Genomic_DNA"/>
</dbReference>
<feature type="domain" description="FAD/NAD(P)-binding" evidence="3">
    <location>
        <begin position="5"/>
        <end position="284"/>
    </location>
</feature>
<evidence type="ECO:0000256" key="2">
    <source>
        <dbReference type="ARBA" id="ARBA00023002"/>
    </source>
</evidence>
<keyword evidence="5" id="KW-1185">Reference proteome</keyword>
<dbReference type="OrthoDB" id="9806179at2"/>
<dbReference type="PRINTS" id="PR00469">
    <property type="entry name" value="PNDRDTASEII"/>
</dbReference>
<keyword evidence="2" id="KW-0560">Oxidoreductase</keyword>
<dbReference type="InterPro" id="IPR050097">
    <property type="entry name" value="Ferredoxin-NADP_redctase_2"/>
</dbReference>
<dbReference type="RefSeq" id="WP_074238850.1">
    <property type="nucleotide sequence ID" value="NZ_FSRA01000001.1"/>
</dbReference>
<dbReference type="Pfam" id="PF07992">
    <property type="entry name" value="Pyr_redox_2"/>
    <property type="match status" value="1"/>
</dbReference>
<proteinExistence type="predicted"/>
<evidence type="ECO:0000256" key="1">
    <source>
        <dbReference type="ARBA" id="ARBA00022630"/>
    </source>
</evidence>
<accession>A0A1N6ENL3</accession>
<evidence type="ECO:0000259" key="3">
    <source>
        <dbReference type="Pfam" id="PF07992"/>
    </source>
</evidence>
<dbReference type="InterPro" id="IPR023753">
    <property type="entry name" value="FAD/NAD-binding_dom"/>
</dbReference>
<protein>
    <submittedName>
        <fullName evidence="4">Thioredoxin reductase</fullName>
    </submittedName>
</protein>
<reference evidence="4 5" key="1">
    <citation type="submission" date="2016-11" db="EMBL/GenBank/DDBJ databases">
        <authorList>
            <person name="Jaros S."/>
            <person name="Januszkiewicz K."/>
            <person name="Wedrychowicz H."/>
        </authorList>
    </citation>
    <scope>NUCLEOTIDE SEQUENCE [LARGE SCALE GENOMIC DNA]</scope>
    <source>
        <strain evidence="4 5">DSM 24787</strain>
    </source>
</reference>
<dbReference type="Gene3D" id="3.50.50.60">
    <property type="entry name" value="FAD/NAD(P)-binding domain"/>
    <property type="match status" value="2"/>
</dbReference>
<dbReference type="SUPFAM" id="SSF51905">
    <property type="entry name" value="FAD/NAD(P)-binding domain"/>
    <property type="match status" value="1"/>
</dbReference>
<name>A0A1N6ENL3_9BACT</name>
<dbReference type="Proteomes" id="UP000185003">
    <property type="component" value="Unassembled WGS sequence"/>
</dbReference>
<dbReference type="InterPro" id="IPR036188">
    <property type="entry name" value="FAD/NAD-bd_sf"/>
</dbReference>